<organism evidence="3 4">
    <name type="scientific">Parerythrobacter jejuensis</name>
    <dbReference type="NCBI Taxonomy" id="795812"/>
    <lineage>
        <taxon>Bacteria</taxon>
        <taxon>Pseudomonadati</taxon>
        <taxon>Pseudomonadota</taxon>
        <taxon>Alphaproteobacteria</taxon>
        <taxon>Sphingomonadales</taxon>
        <taxon>Erythrobacteraceae</taxon>
        <taxon>Parerythrobacter</taxon>
    </lineage>
</organism>
<evidence type="ECO:0000256" key="2">
    <source>
        <dbReference type="SAM" id="SignalP"/>
    </source>
</evidence>
<proteinExistence type="predicted"/>
<evidence type="ECO:0000313" key="3">
    <source>
        <dbReference type="EMBL" id="MXP31487.1"/>
    </source>
</evidence>
<keyword evidence="4" id="KW-1185">Reference proteome</keyword>
<dbReference type="AlphaFoldDB" id="A0A845AQ13"/>
<sequence>MKTAIFTAIGLALAATTIAAPAEAGPFSKLKKAAKKVERTAEDAQDVVETVDSVSKGQLPRSQRSRKRGSKGCFANRGSTSASACTAAAPDHVGGAGPVPARFSGQLQCANLNVGNAFVARDGNYTFSQGISTETRSGLIDRRNVQASNGCLYSGLGVGDVLYVEFDKSRYKKYDYEMQCVSYDGSEQLDNTNGPSVGNYKGKSVMLHTGNSLGYTPTATGSNSDRSRAYDAHLDGRGRTMLTFNFGALHTDKSGTDFFCQWFNKNTGKSAVALTFRRGPRG</sequence>
<dbReference type="Proteomes" id="UP000446786">
    <property type="component" value="Unassembled WGS sequence"/>
</dbReference>
<reference evidence="3 4" key="1">
    <citation type="submission" date="2019-12" db="EMBL/GenBank/DDBJ databases">
        <title>Genomic-based taxomic classification of the family Erythrobacteraceae.</title>
        <authorList>
            <person name="Xu L."/>
        </authorList>
    </citation>
    <scope>NUCLEOTIDE SEQUENCE [LARGE SCALE GENOMIC DNA]</scope>
    <source>
        <strain evidence="3 4">JCM 16677</strain>
    </source>
</reference>
<feature type="region of interest" description="Disordered" evidence="1">
    <location>
        <begin position="52"/>
        <end position="75"/>
    </location>
</feature>
<evidence type="ECO:0000313" key="4">
    <source>
        <dbReference type="Proteomes" id="UP000446786"/>
    </source>
</evidence>
<accession>A0A845AQ13</accession>
<dbReference type="RefSeq" id="WP_160778924.1">
    <property type="nucleotide sequence ID" value="NZ_BAAAZF010000001.1"/>
</dbReference>
<feature type="signal peptide" evidence="2">
    <location>
        <begin position="1"/>
        <end position="24"/>
    </location>
</feature>
<comment type="caution">
    <text evidence="3">The sequence shown here is derived from an EMBL/GenBank/DDBJ whole genome shotgun (WGS) entry which is preliminary data.</text>
</comment>
<dbReference type="EMBL" id="WTYE01000001">
    <property type="protein sequence ID" value="MXP31487.1"/>
    <property type="molecule type" value="Genomic_DNA"/>
</dbReference>
<evidence type="ECO:0000256" key="1">
    <source>
        <dbReference type="SAM" id="MobiDB-lite"/>
    </source>
</evidence>
<dbReference type="OrthoDB" id="8477939at2"/>
<keyword evidence="2" id="KW-0732">Signal</keyword>
<feature type="chain" id="PRO_5032901017" evidence="2">
    <location>
        <begin position="25"/>
        <end position="282"/>
    </location>
</feature>
<name>A0A845AQ13_9SPHN</name>
<protein>
    <submittedName>
        <fullName evidence="3">Uncharacterized protein</fullName>
    </submittedName>
</protein>
<gene>
    <name evidence="3" type="ORF">GRI94_06590</name>
</gene>